<sequence>MTAWIILPISLSTFSITGIWIVYAMAVMNQHVCPVENWSYNESCSSSPAMPGSPKSCCTLEDVPLISKCSTYPPERCLFRLIGAGGARTSLTLAASPPLRYSWDPSSPPWSSEPLAPGTLRASSLLGGPGRFRVDYAKSLHYMGAGIAFPGRLLFVCLQCVLTYHAAASPLDGWMAHLRVSLTAVALISLVLSGVFFIHESPLLQHLAAVCEWVFVIDMLVFYGTFAYDFWAGSIPTDTLVAALQQAGSRGCKSPGSSSTSTHLNCTPESMAMI</sequence>
<dbReference type="eggNOG" id="KOG4320">
    <property type="taxonomic scope" value="Eukaryota"/>
</dbReference>
<evidence type="ECO:0000256" key="9">
    <source>
        <dbReference type="ARBA" id="ARBA00030381"/>
    </source>
</evidence>
<keyword evidence="8" id="KW-0325">Glycoprotein</keyword>
<evidence type="ECO:0000256" key="2">
    <source>
        <dbReference type="ARBA" id="ARBA00006565"/>
    </source>
</evidence>
<keyword evidence="5 10" id="KW-0812">Transmembrane</keyword>
<dbReference type="AlphaFoldDB" id="K7FXU1"/>
<comment type="subcellular location">
    <subcellularLocation>
        <location evidence="1">Cell membrane</location>
        <topology evidence="1">Multi-pass membrane protein</topology>
    </subcellularLocation>
</comment>
<dbReference type="EMBL" id="AGCU01137835">
    <property type="status" value="NOT_ANNOTATED_CDS"/>
    <property type="molecule type" value="Genomic_DNA"/>
</dbReference>
<feature type="transmembrane region" description="Helical" evidence="10">
    <location>
        <begin position="176"/>
        <end position="198"/>
    </location>
</feature>
<accession>K7FXU1</accession>
<dbReference type="EMBL" id="AGCU01137836">
    <property type="status" value="NOT_ANNOTATED_CDS"/>
    <property type="molecule type" value="Genomic_DNA"/>
</dbReference>
<dbReference type="GeneTree" id="ENSGT01030000234578"/>
<evidence type="ECO:0000256" key="10">
    <source>
        <dbReference type="SAM" id="Phobius"/>
    </source>
</evidence>
<reference evidence="13" key="1">
    <citation type="submission" date="2011-10" db="EMBL/GenBank/DDBJ databases">
        <authorList>
            <consortium name="Soft-shell Turtle Genome Consortium"/>
        </authorList>
    </citation>
    <scope>NUCLEOTIDE SEQUENCE [LARGE SCALE GENOMIC DNA]</scope>
    <source>
        <strain evidence="13">Daiwa-1</strain>
    </source>
</reference>
<dbReference type="PANTHER" id="PTHR21324">
    <property type="entry name" value="FASTING-INDUCIBLE INTEGRAL MEMBRANE PROTEIN TM6P1-RELATED"/>
    <property type="match status" value="1"/>
</dbReference>
<evidence type="ECO:0000256" key="5">
    <source>
        <dbReference type="ARBA" id="ARBA00022692"/>
    </source>
</evidence>
<keyword evidence="13" id="KW-1185">Reference proteome</keyword>
<evidence type="ECO:0000256" key="4">
    <source>
        <dbReference type="ARBA" id="ARBA00022475"/>
    </source>
</evidence>
<evidence type="ECO:0000256" key="1">
    <source>
        <dbReference type="ARBA" id="ARBA00004651"/>
    </source>
</evidence>
<evidence type="ECO:0000256" key="8">
    <source>
        <dbReference type="ARBA" id="ARBA00023180"/>
    </source>
</evidence>
<name>K7FXU1_PELSI</name>
<organism evidence="12 13">
    <name type="scientific">Pelodiscus sinensis</name>
    <name type="common">Chinese softshell turtle</name>
    <name type="synonym">Trionyx sinensis</name>
    <dbReference type="NCBI Taxonomy" id="13735"/>
    <lineage>
        <taxon>Eukaryota</taxon>
        <taxon>Metazoa</taxon>
        <taxon>Chordata</taxon>
        <taxon>Craniata</taxon>
        <taxon>Vertebrata</taxon>
        <taxon>Euteleostomi</taxon>
        <taxon>Archelosauria</taxon>
        <taxon>Testudinata</taxon>
        <taxon>Testudines</taxon>
        <taxon>Cryptodira</taxon>
        <taxon>Trionychia</taxon>
        <taxon>Trionychidae</taxon>
        <taxon>Pelodiscus</taxon>
    </lineage>
</organism>
<dbReference type="Ensembl" id="ENSPSIT00000012912.1">
    <property type="protein sequence ID" value="ENSPSIP00000012851.1"/>
    <property type="gene ID" value="ENSPSIG00000011552.1"/>
</dbReference>
<dbReference type="EMBL" id="AGCU01137833">
    <property type="status" value="NOT_ANNOTATED_CDS"/>
    <property type="molecule type" value="Genomic_DNA"/>
</dbReference>
<feature type="transmembrane region" description="Helical" evidence="10">
    <location>
        <begin position="6"/>
        <end position="26"/>
    </location>
</feature>
<reference evidence="12" key="4">
    <citation type="submission" date="2025-09" db="UniProtKB">
        <authorList>
            <consortium name="Ensembl"/>
        </authorList>
    </citation>
    <scope>IDENTIFICATION</scope>
</reference>
<dbReference type="InterPro" id="IPR019402">
    <property type="entry name" value="CWH43_N"/>
</dbReference>
<dbReference type="Proteomes" id="UP000007267">
    <property type="component" value="Unassembled WGS sequence"/>
</dbReference>
<protein>
    <recommendedName>
        <fullName evidence="3">Transmembrane protein 150A</fullName>
    </recommendedName>
    <alternativeName>
        <fullName evidence="9">Transmembrane protein 150</fullName>
    </alternativeName>
</protein>
<reference evidence="12" key="3">
    <citation type="submission" date="2025-08" db="UniProtKB">
        <authorList>
            <consortium name="Ensembl"/>
        </authorList>
    </citation>
    <scope>IDENTIFICATION</scope>
</reference>
<keyword evidence="4" id="KW-1003">Cell membrane</keyword>
<dbReference type="OMA" id="DPAKHGY"/>
<dbReference type="GO" id="GO:0072659">
    <property type="term" value="P:protein localization to plasma membrane"/>
    <property type="evidence" value="ECO:0007669"/>
    <property type="project" value="Ensembl"/>
</dbReference>
<keyword evidence="7 10" id="KW-0472">Membrane</keyword>
<evidence type="ECO:0000313" key="12">
    <source>
        <dbReference type="Ensembl" id="ENSPSIP00000012851.1"/>
    </source>
</evidence>
<evidence type="ECO:0000313" key="13">
    <source>
        <dbReference type="Proteomes" id="UP000007267"/>
    </source>
</evidence>
<dbReference type="GO" id="GO:0046854">
    <property type="term" value="P:phosphatidylinositol phosphate biosynthetic process"/>
    <property type="evidence" value="ECO:0007669"/>
    <property type="project" value="Ensembl"/>
</dbReference>
<dbReference type="HOGENOM" id="CLU_059992_1_0_1"/>
<feature type="transmembrane region" description="Helical" evidence="10">
    <location>
        <begin position="140"/>
        <end position="164"/>
    </location>
</feature>
<gene>
    <name evidence="12" type="primary">TMEM150A</name>
</gene>
<dbReference type="GO" id="GO:0005886">
    <property type="term" value="C:plasma membrane"/>
    <property type="evidence" value="ECO:0007669"/>
    <property type="project" value="UniProtKB-SubCell"/>
</dbReference>
<evidence type="ECO:0000259" key="11">
    <source>
        <dbReference type="Pfam" id="PF10277"/>
    </source>
</evidence>
<evidence type="ECO:0000256" key="7">
    <source>
        <dbReference type="ARBA" id="ARBA00023136"/>
    </source>
</evidence>
<feature type="domain" description="CWH43-like N-terminal" evidence="11">
    <location>
        <begin position="4"/>
        <end position="232"/>
    </location>
</feature>
<evidence type="ECO:0000256" key="6">
    <source>
        <dbReference type="ARBA" id="ARBA00022989"/>
    </source>
</evidence>
<reference evidence="13" key="2">
    <citation type="journal article" date="2013" name="Nat. Genet.">
        <title>The draft genomes of soft-shell turtle and green sea turtle yield insights into the development and evolution of the turtle-specific body plan.</title>
        <authorList>
            <person name="Wang Z."/>
            <person name="Pascual-Anaya J."/>
            <person name="Zadissa A."/>
            <person name="Li W."/>
            <person name="Niimura Y."/>
            <person name="Huang Z."/>
            <person name="Li C."/>
            <person name="White S."/>
            <person name="Xiong Z."/>
            <person name="Fang D."/>
            <person name="Wang B."/>
            <person name="Ming Y."/>
            <person name="Chen Y."/>
            <person name="Zheng Y."/>
            <person name="Kuraku S."/>
            <person name="Pignatelli M."/>
            <person name="Herrero J."/>
            <person name="Beal K."/>
            <person name="Nozawa M."/>
            <person name="Li Q."/>
            <person name="Wang J."/>
            <person name="Zhang H."/>
            <person name="Yu L."/>
            <person name="Shigenobu S."/>
            <person name="Wang J."/>
            <person name="Liu J."/>
            <person name="Flicek P."/>
            <person name="Searle S."/>
            <person name="Wang J."/>
            <person name="Kuratani S."/>
            <person name="Yin Y."/>
            <person name="Aken B."/>
            <person name="Zhang G."/>
            <person name="Irie N."/>
        </authorList>
    </citation>
    <scope>NUCLEOTIDE SEQUENCE [LARGE SCALE GENOMIC DNA]</scope>
    <source>
        <strain evidence="13">Daiwa-1</strain>
    </source>
</reference>
<comment type="similarity">
    <text evidence="2">Belongs to the DRAM/TMEM150 family.</text>
</comment>
<dbReference type="Pfam" id="PF10277">
    <property type="entry name" value="Frag1"/>
    <property type="match status" value="1"/>
</dbReference>
<keyword evidence="6 10" id="KW-1133">Transmembrane helix</keyword>
<proteinExistence type="inferred from homology"/>
<dbReference type="EMBL" id="AGCU01137832">
    <property type="status" value="NOT_ANNOTATED_CDS"/>
    <property type="molecule type" value="Genomic_DNA"/>
</dbReference>
<dbReference type="STRING" id="13735.ENSPSIP00000012851"/>
<dbReference type="InterPro" id="IPR050911">
    <property type="entry name" value="DRAM/TMEM150_Autophagy_Mod"/>
</dbReference>
<evidence type="ECO:0000256" key="3">
    <source>
        <dbReference type="ARBA" id="ARBA00016019"/>
    </source>
</evidence>
<feature type="transmembrane region" description="Helical" evidence="10">
    <location>
        <begin position="210"/>
        <end position="231"/>
    </location>
</feature>
<dbReference type="EMBL" id="AGCU01137834">
    <property type="status" value="NOT_ANNOTATED_CDS"/>
    <property type="molecule type" value="Genomic_DNA"/>
</dbReference>
<dbReference type="PANTHER" id="PTHR21324:SF6">
    <property type="entry name" value="TRANSMEMBRANE PROTEIN 150A"/>
    <property type="match status" value="1"/>
</dbReference>